<feature type="compositionally biased region" description="Polar residues" evidence="1">
    <location>
        <begin position="66"/>
        <end position="75"/>
    </location>
</feature>
<proteinExistence type="predicted"/>
<evidence type="ECO:0000313" key="3">
    <source>
        <dbReference type="WBParaSite" id="Hba_07531"/>
    </source>
</evidence>
<sequence length="124" mass="13283">MSLPPTSATISTCNAQSVGSGHVMPPPLRPPISVNKIVPRTPPVSIPQTTSSVQSVPSSSHTSVQGNQPYTRPGLSTPQQALDMFYLALCEPAFPQPNEAPLTPYPANFCYDVYMRMINGQSLV</sequence>
<keyword evidence="2" id="KW-1185">Reference proteome</keyword>
<organism evidence="2 3">
    <name type="scientific">Heterorhabditis bacteriophora</name>
    <name type="common">Entomopathogenic nematode worm</name>
    <dbReference type="NCBI Taxonomy" id="37862"/>
    <lineage>
        <taxon>Eukaryota</taxon>
        <taxon>Metazoa</taxon>
        <taxon>Ecdysozoa</taxon>
        <taxon>Nematoda</taxon>
        <taxon>Chromadorea</taxon>
        <taxon>Rhabditida</taxon>
        <taxon>Rhabditina</taxon>
        <taxon>Rhabditomorpha</taxon>
        <taxon>Strongyloidea</taxon>
        <taxon>Heterorhabditidae</taxon>
        <taxon>Heterorhabditis</taxon>
    </lineage>
</organism>
<evidence type="ECO:0000256" key="1">
    <source>
        <dbReference type="SAM" id="MobiDB-lite"/>
    </source>
</evidence>
<reference evidence="3" key="1">
    <citation type="submission" date="2016-11" db="UniProtKB">
        <authorList>
            <consortium name="WormBaseParasite"/>
        </authorList>
    </citation>
    <scope>IDENTIFICATION</scope>
</reference>
<feature type="compositionally biased region" description="Low complexity" evidence="1">
    <location>
        <begin position="47"/>
        <end position="65"/>
    </location>
</feature>
<dbReference type="AlphaFoldDB" id="A0A1I7WQU7"/>
<dbReference type="WBParaSite" id="Hba_07531">
    <property type="protein sequence ID" value="Hba_07531"/>
    <property type="gene ID" value="Hba_07531"/>
</dbReference>
<feature type="region of interest" description="Disordered" evidence="1">
    <location>
        <begin position="1"/>
        <end position="75"/>
    </location>
</feature>
<feature type="compositionally biased region" description="Polar residues" evidence="1">
    <location>
        <begin position="1"/>
        <end position="19"/>
    </location>
</feature>
<name>A0A1I7WQU7_HETBA</name>
<dbReference type="Proteomes" id="UP000095283">
    <property type="component" value="Unplaced"/>
</dbReference>
<accession>A0A1I7WQU7</accession>
<evidence type="ECO:0000313" key="2">
    <source>
        <dbReference type="Proteomes" id="UP000095283"/>
    </source>
</evidence>
<protein>
    <submittedName>
        <fullName evidence="3">UMA domain-containing protein</fullName>
    </submittedName>
</protein>